<keyword evidence="8" id="KW-0539">Nucleus</keyword>
<evidence type="ECO:0000259" key="10">
    <source>
        <dbReference type="PROSITE" id="PS51030"/>
    </source>
</evidence>
<accession>A0AAW0W0D2</accession>
<sequence>MNQLCKVCGEPAAGFHFGAFTCEGCKSFFGRTYNNLSQVHECKNGGQCVINKQNRTSCKACRLRKCLMVGMSKSGSRYGRRSNWFKIHCLLQEQASQLKGLEGGGGVGGGGGAFSAQMGGSLSLSPASMPALSPAKSEDETKVESPVLSSPESCLSETSVDVEPRSSPKESVADGGRREVMGAAGLSLYGLHPGLSLLHASHLYSRLYPPMLYPGLGTSLLVPPVSRTLQPPSPPKELCNSSFSPRATSSPGRSPHEYQPHLPPPLALPLSFPYARKRVAGATLEEMRTSNLKPQAWVATPAPEQDAPIDLSVKRQRLLPPPSPATPVSPPVSPAHTPTPTPPVDLTTKA</sequence>
<protein>
    <recommendedName>
        <fullName evidence="10">Nuclear receptor domain-containing protein</fullName>
    </recommendedName>
</protein>
<dbReference type="PRINTS" id="PR00047">
    <property type="entry name" value="STROIDFINGER"/>
</dbReference>
<dbReference type="Pfam" id="PF00105">
    <property type="entry name" value="zf-C4"/>
    <property type="match status" value="1"/>
</dbReference>
<dbReference type="InterPro" id="IPR050200">
    <property type="entry name" value="Nuclear_hormone_rcpt_NR3"/>
</dbReference>
<keyword evidence="1" id="KW-0479">Metal-binding</keyword>
<keyword evidence="4" id="KW-0805">Transcription regulation</keyword>
<dbReference type="GO" id="GO:0008270">
    <property type="term" value="F:zinc ion binding"/>
    <property type="evidence" value="ECO:0007669"/>
    <property type="project" value="UniProtKB-KW"/>
</dbReference>
<dbReference type="SMART" id="SM00399">
    <property type="entry name" value="ZnF_C4"/>
    <property type="match status" value="1"/>
</dbReference>
<feature type="compositionally biased region" description="Basic and acidic residues" evidence="9">
    <location>
        <begin position="162"/>
        <end position="177"/>
    </location>
</feature>
<feature type="region of interest" description="Disordered" evidence="9">
    <location>
        <begin position="227"/>
        <end position="263"/>
    </location>
</feature>
<feature type="compositionally biased region" description="Low complexity" evidence="9">
    <location>
        <begin position="125"/>
        <end position="135"/>
    </location>
</feature>
<feature type="region of interest" description="Disordered" evidence="9">
    <location>
        <begin position="295"/>
        <end position="350"/>
    </location>
</feature>
<keyword evidence="3" id="KW-0862">Zinc</keyword>
<keyword evidence="12" id="KW-1185">Reference proteome</keyword>
<dbReference type="GO" id="GO:0003700">
    <property type="term" value="F:DNA-binding transcription factor activity"/>
    <property type="evidence" value="ECO:0007669"/>
    <property type="project" value="InterPro"/>
</dbReference>
<evidence type="ECO:0000256" key="1">
    <source>
        <dbReference type="ARBA" id="ARBA00022723"/>
    </source>
</evidence>
<feature type="region of interest" description="Disordered" evidence="9">
    <location>
        <begin position="125"/>
        <end position="177"/>
    </location>
</feature>
<feature type="domain" description="Nuclear receptor" evidence="10">
    <location>
        <begin position="2"/>
        <end position="78"/>
    </location>
</feature>
<evidence type="ECO:0000256" key="2">
    <source>
        <dbReference type="ARBA" id="ARBA00022771"/>
    </source>
</evidence>
<keyword evidence="7" id="KW-0675">Receptor</keyword>
<evidence type="ECO:0000256" key="8">
    <source>
        <dbReference type="ARBA" id="ARBA00023242"/>
    </source>
</evidence>
<organism evidence="11 12">
    <name type="scientific">Cherax quadricarinatus</name>
    <name type="common">Australian red claw crayfish</name>
    <dbReference type="NCBI Taxonomy" id="27406"/>
    <lineage>
        <taxon>Eukaryota</taxon>
        <taxon>Metazoa</taxon>
        <taxon>Ecdysozoa</taxon>
        <taxon>Arthropoda</taxon>
        <taxon>Crustacea</taxon>
        <taxon>Multicrustacea</taxon>
        <taxon>Malacostraca</taxon>
        <taxon>Eumalacostraca</taxon>
        <taxon>Eucarida</taxon>
        <taxon>Decapoda</taxon>
        <taxon>Pleocyemata</taxon>
        <taxon>Astacidea</taxon>
        <taxon>Parastacoidea</taxon>
        <taxon>Parastacidae</taxon>
        <taxon>Cherax</taxon>
    </lineage>
</organism>
<evidence type="ECO:0000256" key="6">
    <source>
        <dbReference type="ARBA" id="ARBA00023163"/>
    </source>
</evidence>
<dbReference type="Proteomes" id="UP001445076">
    <property type="component" value="Unassembled WGS sequence"/>
</dbReference>
<evidence type="ECO:0000256" key="3">
    <source>
        <dbReference type="ARBA" id="ARBA00022833"/>
    </source>
</evidence>
<keyword evidence="2" id="KW-0863">Zinc-finger</keyword>
<keyword evidence="5" id="KW-0238">DNA-binding</keyword>
<reference evidence="11 12" key="1">
    <citation type="journal article" date="2024" name="BMC Genomics">
        <title>Genome assembly of redclaw crayfish (Cherax quadricarinatus) provides insights into its immune adaptation and hypoxia tolerance.</title>
        <authorList>
            <person name="Liu Z."/>
            <person name="Zheng J."/>
            <person name="Li H."/>
            <person name="Fang K."/>
            <person name="Wang S."/>
            <person name="He J."/>
            <person name="Zhou D."/>
            <person name="Weng S."/>
            <person name="Chi M."/>
            <person name="Gu Z."/>
            <person name="He J."/>
            <person name="Li F."/>
            <person name="Wang M."/>
        </authorList>
    </citation>
    <scope>NUCLEOTIDE SEQUENCE [LARGE SCALE GENOMIC DNA]</scope>
    <source>
        <strain evidence="11">ZL_2023a</strain>
    </source>
</reference>
<keyword evidence="6" id="KW-0804">Transcription</keyword>
<evidence type="ECO:0000256" key="7">
    <source>
        <dbReference type="ARBA" id="ARBA00023170"/>
    </source>
</evidence>
<dbReference type="AlphaFoldDB" id="A0AAW0W0D2"/>
<dbReference type="InterPro" id="IPR013088">
    <property type="entry name" value="Znf_NHR/GATA"/>
</dbReference>
<dbReference type="PROSITE" id="PS00031">
    <property type="entry name" value="NUCLEAR_REC_DBD_1"/>
    <property type="match status" value="1"/>
</dbReference>
<dbReference type="PANTHER" id="PTHR48092">
    <property type="entry name" value="KNIRPS-RELATED PROTEIN-RELATED"/>
    <property type="match status" value="1"/>
</dbReference>
<dbReference type="InterPro" id="IPR001628">
    <property type="entry name" value="Znf_hrmn_rcpt"/>
</dbReference>
<feature type="compositionally biased region" description="Polar residues" evidence="9">
    <location>
        <begin position="147"/>
        <end position="159"/>
    </location>
</feature>
<evidence type="ECO:0000313" key="11">
    <source>
        <dbReference type="EMBL" id="KAK8722614.1"/>
    </source>
</evidence>
<dbReference type="GO" id="GO:0043565">
    <property type="term" value="F:sequence-specific DNA binding"/>
    <property type="evidence" value="ECO:0007669"/>
    <property type="project" value="InterPro"/>
</dbReference>
<dbReference type="Gene3D" id="3.30.50.10">
    <property type="entry name" value="Erythroid Transcription Factor GATA-1, subunit A"/>
    <property type="match status" value="1"/>
</dbReference>
<gene>
    <name evidence="11" type="ORF">OTU49_012131</name>
</gene>
<evidence type="ECO:0000256" key="4">
    <source>
        <dbReference type="ARBA" id="ARBA00023015"/>
    </source>
</evidence>
<feature type="compositionally biased region" description="Polar residues" evidence="9">
    <location>
        <begin position="239"/>
        <end position="252"/>
    </location>
</feature>
<feature type="compositionally biased region" description="Pro residues" evidence="9">
    <location>
        <begin position="319"/>
        <end position="343"/>
    </location>
</feature>
<comment type="caution">
    <text evidence="11">The sequence shown here is derived from an EMBL/GenBank/DDBJ whole genome shotgun (WGS) entry which is preliminary data.</text>
</comment>
<evidence type="ECO:0000256" key="5">
    <source>
        <dbReference type="ARBA" id="ARBA00023125"/>
    </source>
</evidence>
<proteinExistence type="predicted"/>
<name>A0AAW0W0D2_CHEQU</name>
<dbReference type="PROSITE" id="PS51030">
    <property type="entry name" value="NUCLEAR_REC_DBD_2"/>
    <property type="match status" value="1"/>
</dbReference>
<evidence type="ECO:0000313" key="12">
    <source>
        <dbReference type="Proteomes" id="UP001445076"/>
    </source>
</evidence>
<dbReference type="SUPFAM" id="SSF57716">
    <property type="entry name" value="Glucocorticoid receptor-like (DNA-binding domain)"/>
    <property type="match status" value="1"/>
</dbReference>
<dbReference type="EMBL" id="JARKIK010000094">
    <property type="protein sequence ID" value="KAK8722614.1"/>
    <property type="molecule type" value="Genomic_DNA"/>
</dbReference>
<evidence type="ECO:0000256" key="9">
    <source>
        <dbReference type="SAM" id="MobiDB-lite"/>
    </source>
</evidence>